<proteinExistence type="predicted"/>
<comment type="caution">
    <text evidence="1">The sequence shown here is derived from an EMBL/GenBank/DDBJ whole genome shotgun (WGS) entry which is preliminary data.</text>
</comment>
<keyword evidence="2" id="KW-1185">Reference proteome</keyword>
<evidence type="ECO:0000313" key="2">
    <source>
        <dbReference type="Proteomes" id="UP001433638"/>
    </source>
</evidence>
<dbReference type="InterPro" id="IPR043519">
    <property type="entry name" value="NT_sf"/>
</dbReference>
<sequence>MSTPLEFARALAPALAGRCWAIGGSTLLQQLGLVEQPRDLNLVTTAADFAAVRAELATHGSDITPPPHPPFNSPQFARFDVGGGLCVDLVAELTIKLDKGSYRWPFDAGARQQVDGLPWCYAEDWVLLYRLLGRREQSDALDEWLEEHGVQQPQRLAANLFAQYPEKLLQPPPAWWPWEE</sequence>
<dbReference type="SUPFAM" id="SSF81301">
    <property type="entry name" value="Nucleotidyltransferase"/>
    <property type="match status" value="1"/>
</dbReference>
<reference evidence="1" key="1">
    <citation type="submission" date="2024-06" db="EMBL/GenBank/DDBJ databases">
        <title>Genome sequence of Vogesella sp. MAHUQ-64.</title>
        <authorList>
            <person name="Huq M.A."/>
        </authorList>
    </citation>
    <scope>NUCLEOTIDE SEQUENCE</scope>
    <source>
        <strain evidence="1">MAHUQ-64</strain>
    </source>
</reference>
<organism evidence="1 2">
    <name type="scientific">Vogesella oryzagri</name>
    <dbReference type="NCBI Taxonomy" id="3160864"/>
    <lineage>
        <taxon>Bacteria</taxon>
        <taxon>Pseudomonadati</taxon>
        <taxon>Pseudomonadota</taxon>
        <taxon>Betaproteobacteria</taxon>
        <taxon>Neisseriales</taxon>
        <taxon>Chromobacteriaceae</taxon>
        <taxon>Vogesella</taxon>
    </lineage>
</organism>
<dbReference type="RefSeq" id="WP_349590653.1">
    <property type="nucleotide sequence ID" value="NZ_JBEFLD010000010.1"/>
</dbReference>
<dbReference type="Gene3D" id="3.30.460.40">
    <property type="match status" value="1"/>
</dbReference>
<accession>A0ABV1M882</accession>
<gene>
    <name evidence="1" type="ORF">ABNW52_17540</name>
</gene>
<dbReference type="Proteomes" id="UP001433638">
    <property type="component" value="Unassembled WGS sequence"/>
</dbReference>
<name>A0ABV1M882_9NEIS</name>
<dbReference type="EMBL" id="JBEFLD010000010">
    <property type="protein sequence ID" value="MEQ6292418.1"/>
    <property type="molecule type" value="Genomic_DNA"/>
</dbReference>
<protein>
    <submittedName>
        <fullName evidence="1">Uncharacterized protein</fullName>
    </submittedName>
</protein>
<evidence type="ECO:0000313" key="1">
    <source>
        <dbReference type="EMBL" id="MEQ6292418.1"/>
    </source>
</evidence>